<evidence type="ECO:0000313" key="2">
    <source>
        <dbReference type="EMBL" id="OGC80485.1"/>
    </source>
</evidence>
<evidence type="ECO:0000256" key="1">
    <source>
        <dbReference type="SAM" id="Phobius"/>
    </source>
</evidence>
<dbReference type="AlphaFoldDB" id="A0A1F4XFN7"/>
<keyword evidence="1" id="KW-1133">Transmembrane helix</keyword>
<sequence>MIPQPKGFIALISVIIISFVLLITVLSFAQFGIVSRFLLLDLERKEASENLAAACVQVAIIAVYNDSLYEVTDRSVPVGSEECVLTIEASTPFLGRSQIQTTASSTGATTNLEVVIDSASGVIQTWEELASF</sequence>
<gene>
    <name evidence="2" type="ORF">A2943_02190</name>
</gene>
<evidence type="ECO:0000313" key="3">
    <source>
        <dbReference type="Proteomes" id="UP000176185"/>
    </source>
</evidence>
<evidence type="ECO:0008006" key="4">
    <source>
        <dbReference type="Google" id="ProtNLM"/>
    </source>
</evidence>
<accession>A0A1F4XFN7</accession>
<proteinExistence type="predicted"/>
<reference evidence="2 3" key="1">
    <citation type="journal article" date="2016" name="Nat. Commun.">
        <title>Thousands of microbial genomes shed light on interconnected biogeochemical processes in an aquifer system.</title>
        <authorList>
            <person name="Anantharaman K."/>
            <person name="Brown C.T."/>
            <person name="Hug L.A."/>
            <person name="Sharon I."/>
            <person name="Castelle C.J."/>
            <person name="Probst A.J."/>
            <person name="Thomas B.C."/>
            <person name="Singh A."/>
            <person name="Wilkins M.J."/>
            <person name="Karaoz U."/>
            <person name="Brodie E.L."/>
            <person name="Williams K.H."/>
            <person name="Hubbard S.S."/>
            <person name="Banfield J.F."/>
        </authorList>
    </citation>
    <scope>NUCLEOTIDE SEQUENCE [LARGE SCALE GENOMIC DNA]</scope>
</reference>
<dbReference type="Proteomes" id="UP000176185">
    <property type="component" value="Unassembled WGS sequence"/>
</dbReference>
<name>A0A1F4XFN7_9BACT</name>
<keyword evidence="1" id="KW-0812">Transmembrane</keyword>
<comment type="caution">
    <text evidence="2">The sequence shown here is derived from an EMBL/GenBank/DDBJ whole genome shotgun (WGS) entry which is preliminary data.</text>
</comment>
<keyword evidence="1" id="KW-0472">Membrane</keyword>
<feature type="transmembrane region" description="Helical" evidence="1">
    <location>
        <begin position="7"/>
        <end position="29"/>
    </location>
</feature>
<organism evidence="2 3">
    <name type="scientific">Candidatus Adlerbacteria bacterium RIFCSPLOWO2_01_FULL_51_16</name>
    <dbReference type="NCBI Taxonomy" id="1797243"/>
    <lineage>
        <taxon>Bacteria</taxon>
        <taxon>Candidatus Adleribacteriota</taxon>
    </lineage>
</organism>
<dbReference type="STRING" id="1797243.A2943_02190"/>
<protein>
    <recommendedName>
        <fullName evidence="4">Type 4 fimbrial biogenesis protein PilX N-terminal domain-containing protein</fullName>
    </recommendedName>
</protein>
<dbReference type="EMBL" id="MEWX01000021">
    <property type="protein sequence ID" value="OGC80485.1"/>
    <property type="molecule type" value="Genomic_DNA"/>
</dbReference>